<dbReference type="PATRIC" id="fig|1121362.3.peg.1085"/>
<comment type="similarity">
    <text evidence="2">Belongs to the UPF0053 family.</text>
</comment>
<feature type="domain" description="CBS" evidence="13">
    <location>
        <begin position="217"/>
        <end position="276"/>
    </location>
</feature>
<keyword evidence="6 10" id="KW-1133">Transmembrane helix</keyword>
<evidence type="ECO:0000313" key="15">
    <source>
        <dbReference type="EMBL" id="AGF72085.1"/>
    </source>
</evidence>
<dbReference type="PANTHER" id="PTHR43099:SF5">
    <property type="entry name" value="HLYC_CORC FAMILY TRANSPORTER"/>
    <property type="match status" value="1"/>
</dbReference>
<feature type="transmembrane region" description="Helical" evidence="12">
    <location>
        <begin position="57"/>
        <end position="79"/>
    </location>
</feature>
<dbReference type="PROSITE" id="PS51846">
    <property type="entry name" value="CNNM"/>
    <property type="match status" value="1"/>
</dbReference>
<evidence type="ECO:0000259" key="13">
    <source>
        <dbReference type="PROSITE" id="PS51371"/>
    </source>
</evidence>
<dbReference type="OrthoDB" id="110231at2"/>
<accession>M1NX68</accession>
<gene>
    <name evidence="15" type="ORF">A605_05395</name>
</gene>
<dbReference type="Pfam" id="PF00571">
    <property type="entry name" value="CBS"/>
    <property type="match status" value="2"/>
</dbReference>
<sequence>MGGIALNALLVVIFVIIGGVFAATEMALVSLRESQIRKMERGTGAGRKVATLARDSGLFLSAVQIGVTFAGFFSSAFGASTIAPQIAPILEGWGFSEGAASITALVVMTLIVSYLSLVLGELVPKRMAMQKAESFSLIVAPPLGVFATLMRPVIWIVNSSSNLLLRALGFDPNARTEEMSNEEVRDIVTSHGGFDPSERELVTDVFEAGDRLVGEVMRHRSDMIAYDGEQTVDEVAADITGRPYSRYPVYEDSIDMVIGFIHVRDLLEHAATGRSGIRIRQLIRPILQLPGTAKLPKAMSQMRASGHHIAIVVDEYGGTDGMVTLEDLLEELVGEIWDEYDREERRAVMALHESRLLDAGTNLEDFADATGITLPEGPYETVAGWMITQLGRLGREGDTVPVPASFTADAEDDENPGLIRYQLEVAEISGNRIIRVELRKAQVETVEPGETTGPESGSGGEPAGS</sequence>
<feature type="compositionally biased region" description="Low complexity" evidence="11">
    <location>
        <begin position="443"/>
        <end position="455"/>
    </location>
</feature>
<dbReference type="GO" id="GO:0050660">
    <property type="term" value="F:flavin adenine dinucleotide binding"/>
    <property type="evidence" value="ECO:0007669"/>
    <property type="project" value="InterPro"/>
</dbReference>
<evidence type="ECO:0000256" key="7">
    <source>
        <dbReference type="ARBA" id="ARBA00023122"/>
    </source>
</evidence>
<keyword evidence="5" id="KW-0677">Repeat</keyword>
<dbReference type="Gene3D" id="3.30.465.10">
    <property type="match status" value="1"/>
</dbReference>
<dbReference type="HOGENOM" id="CLU_015237_4_0_11"/>
<dbReference type="InterPro" id="IPR036318">
    <property type="entry name" value="FAD-bd_PCMH-like_sf"/>
</dbReference>
<dbReference type="RefSeq" id="WP_015400504.1">
    <property type="nucleotide sequence ID" value="NC_020302.1"/>
</dbReference>
<reference evidence="15 16" key="1">
    <citation type="journal article" date="2012" name="Stand. Genomic Sci.">
        <title>Genome sequence of the halotolerant bacterium Corynebacterium halotolerans type strain YIM 70093(T) (= DSM 44683(T)).</title>
        <authorList>
            <person name="Ruckert C."/>
            <person name="Albersmeier A."/>
            <person name="Al-Dilaimi A."/>
            <person name="Niehaus K."/>
            <person name="Szczepanowski R."/>
            <person name="Kalinowski J."/>
        </authorList>
    </citation>
    <scope>NUCLEOTIDE SEQUENCE [LARGE SCALE GENOMIC DNA]</scope>
    <source>
        <strain evidence="15">YIM 70093</strain>
    </source>
</reference>
<dbReference type="Proteomes" id="UP000011723">
    <property type="component" value="Chromosome"/>
</dbReference>
<name>M1NX68_9CORY</name>
<evidence type="ECO:0000256" key="12">
    <source>
        <dbReference type="SAM" id="Phobius"/>
    </source>
</evidence>
<evidence type="ECO:0000256" key="9">
    <source>
        <dbReference type="PROSITE-ProRule" id="PRU00703"/>
    </source>
</evidence>
<dbReference type="InterPro" id="IPR005170">
    <property type="entry name" value="Transptr-assoc_dom"/>
</dbReference>
<evidence type="ECO:0000313" key="16">
    <source>
        <dbReference type="Proteomes" id="UP000011723"/>
    </source>
</evidence>
<evidence type="ECO:0000256" key="1">
    <source>
        <dbReference type="ARBA" id="ARBA00004651"/>
    </source>
</evidence>
<dbReference type="InterPro" id="IPR000644">
    <property type="entry name" value="CBS_dom"/>
</dbReference>
<organism evidence="15 16">
    <name type="scientific">Corynebacterium halotolerans YIM 70093 = DSM 44683</name>
    <dbReference type="NCBI Taxonomy" id="1121362"/>
    <lineage>
        <taxon>Bacteria</taxon>
        <taxon>Bacillati</taxon>
        <taxon>Actinomycetota</taxon>
        <taxon>Actinomycetes</taxon>
        <taxon>Mycobacteriales</taxon>
        <taxon>Corynebacteriaceae</taxon>
        <taxon>Corynebacterium</taxon>
    </lineage>
</organism>
<evidence type="ECO:0000256" key="6">
    <source>
        <dbReference type="ARBA" id="ARBA00022989"/>
    </source>
</evidence>
<dbReference type="eggNOG" id="COG1253">
    <property type="taxonomic scope" value="Bacteria"/>
</dbReference>
<feature type="compositionally biased region" description="Gly residues" evidence="11">
    <location>
        <begin position="456"/>
        <end position="465"/>
    </location>
</feature>
<dbReference type="SMART" id="SM01091">
    <property type="entry name" value="CorC_HlyC"/>
    <property type="match status" value="1"/>
</dbReference>
<dbReference type="Pfam" id="PF03471">
    <property type="entry name" value="CorC_HlyC"/>
    <property type="match status" value="1"/>
</dbReference>
<evidence type="ECO:0000256" key="10">
    <source>
        <dbReference type="PROSITE-ProRule" id="PRU01193"/>
    </source>
</evidence>
<proteinExistence type="inferred from homology"/>
<dbReference type="GO" id="GO:0005886">
    <property type="term" value="C:plasma membrane"/>
    <property type="evidence" value="ECO:0007669"/>
    <property type="project" value="UniProtKB-SubCell"/>
</dbReference>
<feature type="transmembrane region" description="Helical" evidence="12">
    <location>
        <begin position="6"/>
        <end position="31"/>
    </location>
</feature>
<evidence type="ECO:0000256" key="2">
    <source>
        <dbReference type="ARBA" id="ARBA00006337"/>
    </source>
</evidence>
<dbReference type="KEGG" id="chn:A605_05395"/>
<evidence type="ECO:0000256" key="4">
    <source>
        <dbReference type="ARBA" id="ARBA00022692"/>
    </source>
</evidence>
<feature type="domain" description="CBS" evidence="13">
    <location>
        <begin position="282"/>
        <end position="339"/>
    </location>
</feature>
<dbReference type="PANTHER" id="PTHR43099">
    <property type="entry name" value="UPF0053 PROTEIN YRKA"/>
    <property type="match status" value="1"/>
</dbReference>
<protein>
    <submittedName>
        <fullName evidence="15">Transporter</fullName>
    </submittedName>
</protein>
<dbReference type="Pfam" id="PF01595">
    <property type="entry name" value="CNNM"/>
    <property type="match status" value="1"/>
</dbReference>
<dbReference type="CDD" id="cd04590">
    <property type="entry name" value="CBS_pair_CorC_HlyC_assoc"/>
    <property type="match status" value="1"/>
</dbReference>
<feature type="transmembrane region" description="Helical" evidence="12">
    <location>
        <begin position="135"/>
        <end position="157"/>
    </location>
</feature>
<feature type="region of interest" description="Disordered" evidence="11">
    <location>
        <begin position="442"/>
        <end position="465"/>
    </location>
</feature>
<keyword evidence="4 10" id="KW-0812">Transmembrane</keyword>
<dbReference type="Gene3D" id="3.10.580.10">
    <property type="entry name" value="CBS-domain"/>
    <property type="match status" value="1"/>
</dbReference>
<dbReference type="EMBL" id="CP003697">
    <property type="protein sequence ID" value="AGF72085.1"/>
    <property type="molecule type" value="Genomic_DNA"/>
</dbReference>
<dbReference type="InterPro" id="IPR016169">
    <property type="entry name" value="FAD-bd_PCMH_sub2"/>
</dbReference>
<evidence type="ECO:0000256" key="5">
    <source>
        <dbReference type="ARBA" id="ARBA00022737"/>
    </source>
</evidence>
<keyword evidence="16" id="KW-1185">Reference proteome</keyword>
<dbReference type="AlphaFoldDB" id="M1NX68"/>
<evidence type="ECO:0000259" key="14">
    <source>
        <dbReference type="PROSITE" id="PS51846"/>
    </source>
</evidence>
<dbReference type="InterPro" id="IPR046342">
    <property type="entry name" value="CBS_dom_sf"/>
</dbReference>
<comment type="subcellular location">
    <subcellularLocation>
        <location evidence="1">Cell membrane</location>
        <topology evidence="1">Multi-pass membrane protein</topology>
    </subcellularLocation>
</comment>
<dbReference type="InterPro" id="IPR051676">
    <property type="entry name" value="UPF0053_domain"/>
</dbReference>
<dbReference type="InterPro" id="IPR044751">
    <property type="entry name" value="Ion_transp-like_CBS"/>
</dbReference>
<feature type="transmembrane region" description="Helical" evidence="12">
    <location>
        <begin position="99"/>
        <end position="123"/>
    </location>
</feature>
<keyword evidence="3" id="KW-1003">Cell membrane</keyword>
<evidence type="ECO:0000256" key="3">
    <source>
        <dbReference type="ARBA" id="ARBA00022475"/>
    </source>
</evidence>
<dbReference type="PROSITE" id="PS51371">
    <property type="entry name" value="CBS"/>
    <property type="match status" value="2"/>
</dbReference>
<dbReference type="SUPFAM" id="SSF56176">
    <property type="entry name" value="FAD-binding/transporter-associated domain-like"/>
    <property type="match status" value="1"/>
</dbReference>
<evidence type="ECO:0000256" key="11">
    <source>
        <dbReference type="SAM" id="MobiDB-lite"/>
    </source>
</evidence>
<feature type="domain" description="CNNM transmembrane" evidence="14">
    <location>
        <begin position="1"/>
        <end position="198"/>
    </location>
</feature>
<dbReference type="InterPro" id="IPR002550">
    <property type="entry name" value="CNNM"/>
</dbReference>
<dbReference type="STRING" id="1121362.A605_05395"/>
<evidence type="ECO:0000256" key="8">
    <source>
        <dbReference type="ARBA" id="ARBA00023136"/>
    </source>
</evidence>
<keyword evidence="7 9" id="KW-0129">CBS domain</keyword>
<dbReference type="SUPFAM" id="SSF54631">
    <property type="entry name" value="CBS-domain pair"/>
    <property type="match status" value="1"/>
</dbReference>
<keyword evidence="8 10" id="KW-0472">Membrane</keyword>
<dbReference type="FunFam" id="3.10.580.10:FF:000002">
    <property type="entry name" value="Magnesium/cobalt efflux protein CorC"/>
    <property type="match status" value="1"/>
</dbReference>